<dbReference type="Proteomes" id="UP000220127">
    <property type="component" value="Unassembled WGS sequence"/>
</dbReference>
<dbReference type="RefSeq" id="WP_097877142.1">
    <property type="nucleotide sequence ID" value="NZ_JAUORE010000003.1"/>
</dbReference>
<gene>
    <name evidence="1" type="ORF">CON01_01075</name>
</gene>
<organism evidence="1 2">
    <name type="scientific">Bacillus thuringiensis</name>
    <dbReference type="NCBI Taxonomy" id="1428"/>
    <lineage>
        <taxon>Bacteria</taxon>
        <taxon>Bacillati</taxon>
        <taxon>Bacillota</taxon>
        <taxon>Bacilli</taxon>
        <taxon>Bacillales</taxon>
        <taxon>Bacillaceae</taxon>
        <taxon>Bacillus</taxon>
        <taxon>Bacillus cereus group</taxon>
    </lineage>
</organism>
<accession>A0A9X6U4W4</accession>
<dbReference type="AlphaFoldDB" id="A0A9X6U4W4"/>
<sequence length="257" mass="30641">MKWNDKGENVYLPNEIFIEFTPHFNTIKQFSFAYCYYTYLNFLYRYCWYLKDDNTIITQSEIKSFLGYSPINKTVDKIIKDGGLLEQIGYIKTDTDYPMNPIYDEETGFVEGFEMASDIREMMHKKDLVPYRGVRIKVPTTLLERSKVLPDNEEDREYDGTLYNVSDTFNIEFDVFTDIVRNHNLGCNGFLVYSILKSLCGTKRKFKIPQDDLADIYKINKRRLQDYLLALEKENYIYVKRKRENGKYLTNTYHILR</sequence>
<proteinExistence type="predicted"/>
<protein>
    <submittedName>
        <fullName evidence="1">Uncharacterized protein</fullName>
    </submittedName>
</protein>
<name>A0A9X6U4W4_BACTU</name>
<evidence type="ECO:0000313" key="2">
    <source>
        <dbReference type="Proteomes" id="UP000220127"/>
    </source>
</evidence>
<comment type="caution">
    <text evidence="1">The sequence shown here is derived from an EMBL/GenBank/DDBJ whole genome shotgun (WGS) entry which is preliminary data.</text>
</comment>
<evidence type="ECO:0000313" key="1">
    <source>
        <dbReference type="EMBL" id="PED16474.1"/>
    </source>
</evidence>
<dbReference type="EMBL" id="NVMD01000002">
    <property type="protein sequence ID" value="PED16474.1"/>
    <property type="molecule type" value="Genomic_DNA"/>
</dbReference>
<reference evidence="1 2" key="1">
    <citation type="submission" date="2017-09" db="EMBL/GenBank/DDBJ databases">
        <title>Large-scale bioinformatics analysis of Bacillus genomes uncovers conserved roles of natural products in bacterial physiology.</title>
        <authorList>
            <consortium name="Agbiome Team Llc"/>
            <person name="Bleich R.M."/>
            <person name="Grubbs K.J."/>
            <person name="Santa Maria K.C."/>
            <person name="Allen S.E."/>
            <person name="Farag S."/>
            <person name="Shank E.A."/>
            <person name="Bowers A."/>
        </authorList>
    </citation>
    <scope>NUCLEOTIDE SEQUENCE [LARGE SCALE GENOMIC DNA]</scope>
    <source>
        <strain evidence="1 2">AFS094940</strain>
    </source>
</reference>